<dbReference type="SUPFAM" id="SSF53474">
    <property type="entry name" value="alpha/beta-Hydrolases"/>
    <property type="match status" value="1"/>
</dbReference>
<dbReference type="EMBL" id="QKKF02012754">
    <property type="protein sequence ID" value="RZF43368.1"/>
    <property type="molecule type" value="Genomic_DNA"/>
</dbReference>
<dbReference type="AlphaFoldDB" id="A0A482XD10"/>
<dbReference type="PANTHER" id="PTHR11802:SF472">
    <property type="entry name" value="SERINE CARBOXYPEPTIDASE CPVL-RELATED"/>
    <property type="match status" value="1"/>
</dbReference>
<keyword evidence="3 7" id="KW-0645">Protease</keyword>
<dbReference type="PANTHER" id="PTHR11802">
    <property type="entry name" value="SERINE PROTEASE FAMILY S10 SERINE CARBOXYPEPTIDASE"/>
    <property type="match status" value="1"/>
</dbReference>
<dbReference type="InterPro" id="IPR018202">
    <property type="entry name" value="Ser_caboxypep_ser_AS"/>
</dbReference>
<evidence type="ECO:0000256" key="6">
    <source>
        <dbReference type="ARBA" id="ARBA00023180"/>
    </source>
</evidence>
<dbReference type="InterPro" id="IPR001563">
    <property type="entry name" value="Peptidase_S10"/>
</dbReference>
<sequence>MAAGGSRFQLMFAVFTENGPYVVDMAKLKISLRKSYWSQHFNVIFIDSPVGTGFSFATENGYAQNQTDVGQDLYNFMLQFLTLFPHLRENKFYITGESYAGKYIPAFAHTIHEQNQKTKGNIRINLRGLFIGNGWSGPVNMLKYDSYLYELGLIDSNAKEEFRNAQRLAVDLIENEKWEEAFEAIGQIVGGDESLFKKHTGLTNYFNYYDQRHGEFNYTFFNNRLFRKLVHVGNVTFTEGGLVYEKLKKDVPKSVIDWIVQLLKIYPIVFYNGQLDIICAYPLTENVLKSMQWDLSEEYKKAKRHVYKVNNQVAGYYKQVGNLTEFLIRDAGHMVPSDQPEWTLQLLIDFTR</sequence>
<evidence type="ECO:0000256" key="5">
    <source>
        <dbReference type="ARBA" id="ARBA00022801"/>
    </source>
</evidence>
<dbReference type="Gene3D" id="3.40.50.1820">
    <property type="entry name" value="alpha/beta hydrolase"/>
    <property type="match status" value="1"/>
</dbReference>
<dbReference type="EC" id="3.4.16.-" evidence="7"/>
<evidence type="ECO:0000256" key="2">
    <source>
        <dbReference type="ARBA" id="ARBA00022645"/>
    </source>
</evidence>
<dbReference type="Pfam" id="PF00450">
    <property type="entry name" value="Peptidase_S10"/>
    <property type="match status" value="1"/>
</dbReference>
<keyword evidence="2 7" id="KW-0121">Carboxypeptidase</keyword>
<dbReference type="GO" id="GO:0006508">
    <property type="term" value="P:proteolysis"/>
    <property type="evidence" value="ECO:0007669"/>
    <property type="project" value="UniProtKB-KW"/>
</dbReference>
<dbReference type="InParanoid" id="A0A482XD10"/>
<dbReference type="GO" id="GO:0004185">
    <property type="term" value="F:serine-type carboxypeptidase activity"/>
    <property type="evidence" value="ECO:0007669"/>
    <property type="project" value="UniProtKB-UniRule"/>
</dbReference>
<keyword evidence="5 7" id="KW-0378">Hydrolase</keyword>
<accession>A0A482XD10</accession>
<dbReference type="InterPro" id="IPR029058">
    <property type="entry name" value="AB_hydrolase_fold"/>
</dbReference>
<evidence type="ECO:0000256" key="4">
    <source>
        <dbReference type="ARBA" id="ARBA00022729"/>
    </source>
</evidence>
<dbReference type="OrthoDB" id="443318at2759"/>
<evidence type="ECO:0000313" key="8">
    <source>
        <dbReference type="EMBL" id="RZF43368.1"/>
    </source>
</evidence>
<evidence type="ECO:0000256" key="3">
    <source>
        <dbReference type="ARBA" id="ARBA00022670"/>
    </source>
</evidence>
<keyword evidence="9" id="KW-1185">Reference proteome</keyword>
<keyword evidence="4" id="KW-0732">Signal</keyword>
<dbReference type="SMR" id="A0A482XD10"/>
<name>A0A482XD10_LAOST</name>
<organism evidence="8 9">
    <name type="scientific">Laodelphax striatellus</name>
    <name type="common">Small brown planthopper</name>
    <name type="synonym">Delphax striatella</name>
    <dbReference type="NCBI Taxonomy" id="195883"/>
    <lineage>
        <taxon>Eukaryota</taxon>
        <taxon>Metazoa</taxon>
        <taxon>Ecdysozoa</taxon>
        <taxon>Arthropoda</taxon>
        <taxon>Hexapoda</taxon>
        <taxon>Insecta</taxon>
        <taxon>Pterygota</taxon>
        <taxon>Neoptera</taxon>
        <taxon>Paraneoptera</taxon>
        <taxon>Hemiptera</taxon>
        <taxon>Auchenorrhyncha</taxon>
        <taxon>Fulgoroidea</taxon>
        <taxon>Delphacidae</taxon>
        <taxon>Criomorphinae</taxon>
        <taxon>Laodelphax</taxon>
    </lineage>
</organism>
<dbReference type="STRING" id="195883.A0A482XD10"/>
<dbReference type="PROSITE" id="PS00131">
    <property type="entry name" value="CARBOXYPEPT_SER_SER"/>
    <property type="match status" value="1"/>
</dbReference>
<evidence type="ECO:0000256" key="1">
    <source>
        <dbReference type="ARBA" id="ARBA00009431"/>
    </source>
</evidence>
<evidence type="ECO:0000256" key="7">
    <source>
        <dbReference type="RuleBase" id="RU361156"/>
    </source>
</evidence>
<comment type="caution">
    <text evidence="8">The sequence shown here is derived from an EMBL/GenBank/DDBJ whole genome shotgun (WGS) entry which is preliminary data.</text>
</comment>
<keyword evidence="6" id="KW-0325">Glycoprotein</keyword>
<reference evidence="8 9" key="1">
    <citation type="journal article" date="2017" name="Gigascience">
        <title>Genome sequence of the small brown planthopper, Laodelphax striatellus.</title>
        <authorList>
            <person name="Zhu J."/>
            <person name="Jiang F."/>
            <person name="Wang X."/>
            <person name="Yang P."/>
            <person name="Bao Y."/>
            <person name="Zhao W."/>
            <person name="Wang W."/>
            <person name="Lu H."/>
            <person name="Wang Q."/>
            <person name="Cui N."/>
            <person name="Li J."/>
            <person name="Chen X."/>
            <person name="Luo L."/>
            <person name="Yu J."/>
            <person name="Kang L."/>
            <person name="Cui F."/>
        </authorList>
    </citation>
    <scope>NUCLEOTIDE SEQUENCE [LARGE SCALE GENOMIC DNA]</scope>
    <source>
        <strain evidence="8">Lst14</strain>
    </source>
</reference>
<dbReference type="Proteomes" id="UP000291343">
    <property type="component" value="Unassembled WGS sequence"/>
</dbReference>
<comment type="similarity">
    <text evidence="1 7">Belongs to the peptidase S10 family.</text>
</comment>
<dbReference type="PRINTS" id="PR00724">
    <property type="entry name" value="CRBOXYPTASEC"/>
</dbReference>
<proteinExistence type="inferred from homology"/>
<evidence type="ECO:0000313" key="9">
    <source>
        <dbReference type="Proteomes" id="UP000291343"/>
    </source>
</evidence>
<gene>
    <name evidence="8" type="ORF">LSTR_LSTR001629</name>
</gene>
<protein>
    <recommendedName>
        <fullName evidence="7">Carboxypeptidase</fullName>
        <ecNumber evidence="7">3.4.16.-</ecNumber>
    </recommendedName>
</protein>